<keyword evidence="6" id="KW-1185">Reference proteome</keyword>
<dbReference type="InterPro" id="IPR004474">
    <property type="entry name" value="LytR_CpsA_psr"/>
</dbReference>
<dbReference type="PANTHER" id="PTHR33392">
    <property type="entry name" value="POLYISOPRENYL-TEICHOIC ACID--PEPTIDOGLYCAN TEICHOIC ACID TRANSFERASE TAGU"/>
    <property type="match status" value="1"/>
</dbReference>
<feature type="region of interest" description="Disordered" evidence="2">
    <location>
        <begin position="365"/>
        <end position="385"/>
    </location>
</feature>
<feature type="transmembrane region" description="Helical" evidence="3">
    <location>
        <begin position="18"/>
        <end position="38"/>
    </location>
</feature>
<dbReference type="RefSeq" id="WP_262591288.1">
    <property type="nucleotide sequence ID" value="NZ_JAOQJQ010000005.1"/>
</dbReference>
<evidence type="ECO:0000256" key="2">
    <source>
        <dbReference type="SAM" id="MobiDB-lite"/>
    </source>
</evidence>
<sequence length="385" mass="43024">MAGHKKKPTKRQRKKRKLILFVIEIVILVVLLGGLFFASKMNLIQKNVLDKDKIGVNEMDKEVQESLKGYTNIAMFGLDNRDMDNYGRGNTDVIMIFSINNDTKEIRMVSVYRDTFLNVSETGDTPYFFKANSAYARGGPERAINMLNTNLDLEIEDYVAFDFSAVAKAVDILGGVEIDIDEVEAEQMQVYVPHTNKILGTDSQVISQPGTYNLDGVQAVAYSRIRYTKGNDFKRAERQREVFSQMMAKAKKADVPTLTKLMDAVFPHISTSLSQGEMLSMIKIMIGYDLGDSQGFPFDRATKEMGTKKGSIVVPCDLVSNVTELHKFLFDNENYTPSSTVEEYSNSIIYETGITSENSITDNFSEVDNFDGSDTGNADSTDSGE</sequence>
<evidence type="ECO:0000256" key="1">
    <source>
        <dbReference type="ARBA" id="ARBA00006068"/>
    </source>
</evidence>
<dbReference type="EMBL" id="JAOQJQ010000005">
    <property type="protein sequence ID" value="MCU6763234.1"/>
    <property type="molecule type" value="Genomic_DNA"/>
</dbReference>
<gene>
    <name evidence="5" type="ORF">OCV88_13010</name>
</gene>
<proteinExistence type="inferred from homology"/>
<evidence type="ECO:0000259" key="4">
    <source>
        <dbReference type="Pfam" id="PF03816"/>
    </source>
</evidence>
<keyword evidence="3" id="KW-0472">Membrane</keyword>
<comment type="caution">
    <text evidence="5">The sequence shown here is derived from an EMBL/GenBank/DDBJ whole genome shotgun (WGS) entry which is preliminary data.</text>
</comment>
<name>A0ABT2TLZ1_9FIRM</name>
<dbReference type="NCBIfam" id="TIGR00350">
    <property type="entry name" value="lytR_cpsA_psr"/>
    <property type="match status" value="1"/>
</dbReference>
<organism evidence="5 6">
    <name type="scientific">Brotonthovivens ammoniilytica</name>
    <dbReference type="NCBI Taxonomy" id="2981725"/>
    <lineage>
        <taxon>Bacteria</taxon>
        <taxon>Bacillati</taxon>
        <taxon>Bacillota</taxon>
        <taxon>Clostridia</taxon>
        <taxon>Lachnospirales</taxon>
        <taxon>Lachnospiraceae</taxon>
        <taxon>Brotonthovivens</taxon>
    </lineage>
</organism>
<keyword evidence="3" id="KW-1133">Transmembrane helix</keyword>
<dbReference type="Proteomes" id="UP001652442">
    <property type="component" value="Unassembled WGS sequence"/>
</dbReference>
<dbReference type="InterPro" id="IPR050922">
    <property type="entry name" value="LytR/CpsA/Psr_CW_biosynth"/>
</dbReference>
<accession>A0ABT2TLZ1</accession>
<evidence type="ECO:0000313" key="5">
    <source>
        <dbReference type="EMBL" id="MCU6763234.1"/>
    </source>
</evidence>
<dbReference type="Gene3D" id="3.40.630.190">
    <property type="entry name" value="LCP protein"/>
    <property type="match status" value="1"/>
</dbReference>
<evidence type="ECO:0000256" key="3">
    <source>
        <dbReference type="SAM" id="Phobius"/>
    </source>
</evidence>
<evidence type="ECO:0000313" key="6">
    <source>
        <dbReference type="Proteomes" id="UP001652442"/>
    </source>
</evidence>
<comment type="similarity">
    <text evidence="1">Belongs to the LytR/CpsA/Psr (LCP) family.</text>
</comment>
<feature type="domain" description="Cell envelope-related transcriptional attenuator" evidence="4">
    <location>
        <begin position="90"/>
        <end position="251"/>
    </location>
</feature>
<keyword evidence="3" id="KW-0812">Transmembrane</keyword>
<reference evidence="5 6" key="1">
    <citation type="journal article" date="2021" name="ISME Commun">
        <title>Automated analysis of genomic sequences facilitates high-throughput and comprehensive description of bacteria.</title>
        <authorList>
            <person name="Hitch T.C.A."/>
        </authorList>
    </citation>
    <scope>NUCLEOTIDE SEQUENCE [LARGE SCALE GENOMIC DNA]</scope>
    <source>
        <strain evidence="5 6">Sanger_109</strain>
    </source>
</reference>
<dbReference type="Pfam" id="PF03816">
    <property type="entry name" value="LytR_cpsA_psr"/>
    <property type="match status" value="1"/>
</dbReference>
<protein>
    <submittedName>
        <fullName evidence="5">LCP family protein</fullName>
    </submittedName>
</protein>
<dbReference type="PANTHER" id="PTHR33392:SF6">
    <property type="entry name" value="POLYISOPRENYL-TEICHOIC ACID--PEPTIDOGLYCAN TEICHOIC ACID TRANSFERASE TAGU"/>
    <property type="match status" value="1"/>
</dbReference>